<feature type="binding site" evidence="6">
    <location>
        <begin position="38"/>
        <end position="40"/>
    </location>
    <ligand>
        <name>S-adenosyl-L-methionine</name>
        <dbReference type="ChEBI" id="CHEBI:59789"/>
    </ligand>
</feature>
<dbReference type="InterPro" id="IPR002903">
    <property type="entry name" value="RsmH"/>
</dbReference>
<name>A0A8B6XAL2_9BURK</name>
<dbReference type="PIRSF" id="PIRSF004486">
    <property type="entry name" value="MraW"/>
    <property type="match status" value="1"/>
</dbReference>
<feature type="binding site" evidence="6">
    <location>
        <position position="110"/>
    </location>
    <ligand>
        <name>S-adenosyl-L-methionine</name>
        <dbReference type="ChEBI" id="CHEBI:59789"/>
    </ligand>
</feature>
<keyword evidence="5 6" id="KW-0949">S-adenosyl-L-methionine</keyword>
<dbReference type="EC" id="2.1.1.199" evidence="6"/>
<evidence type="ECO:0000256" key="7">
    <source>
        <dbReference type="SAM" id="MobiDB-lite"/>
    </source>
</evidence>
<proteinExistence type="inferred from homology"/>
<organism evidence="8 9">
    <name type="scientific">Derxia gummosa DSM 723</name>
    <dbReference type="NCBI Taxonomy" id="1121388"/>
    <lineage>
        <taxon>Bacteria</taxon>
        <taxon>Pseudomonadati</taxon>
        <taxon>Pseudomonadota</taxon>
        <taxon>Betaproteobacteria</taxon>
        <taxon>Burkholderiales</taxon>
        <taxon>Alcaligenaceae</taxon>
        <taxon>Derxia</taxon>
    </lineage>
</organism>
<comment type="function">
    <text evidence="6">Specifically methylates the N4 position of cytidine in position 1402 (C1402) of 16S rRNA.</text>
</comment>
<comment type="subcellular location">
    <subcellularLocation>
        <location evidence="6">Cytoplasm</location>
    </subcellularLocation>
</comment>
<evidence type="ECO:0000256" key="4">
    <source>
        <dbReference type="ARBA" id="ARBA00022679"/>
    </source>
</evidence>
<evidence type="ECO:0000256" key="2">
    <source>
        <dbReference type="ARBA" id="ARBA00022552"/>
    </source>
</evidence>
<dbReference type="PANTHER" id="PTHR11265">
    <property type="entry name" value="S-ADENOSYL-METHYLTRANSFERASE MRAW"/>
    <property type="match status" value="1"/>
</dbReference>
<feature type="region of interest" description="Disordered" evidence="7">
    <location>
        <begin position="307"/>
        <end position="326"/>
    </location>
</feature>
<dbReference type="SUPFAM" id="SSF81799">
    <property type="entry name" value="Putative methyltransferase TM0872, insert domain"/>
    <property type="match status" value="1"/>
</dbReference>
<dbReference type="Pfam" id="PF01795">
    <property type="entry name" value="Methyltransf_5"/>
    <property type="match status" value="1"/>
</dbReference>
<dbReference type="Gene3D" id="1.10.150.170">
    <property type="entry name" value="Putative methyltransferase TM0872, insert domain"/>
    <property type="match status" value="1"/>
</dbReference>
<dbReference type="AlphaFoldDB" id="A0A8B6XAL2"/>
<evidence type="ECO:0000256" key="5">
    <source>
        <dbReference type="ARBA" id="ARBA00022691"/>
    </source>
</evidence>
<evidence type="ECO:0000256" key="3">
    <source>
        <dbReference type="ARBA" id="ARBA00022603"/>
    </source>
</evidence>
<keyword evidence="2 6" id="KW-0698">rRNA processing</keyword>
<accession>A0A8B6XAL2</accession>
<protein>
    <recommendedName>
        <fullName evidence="6">Ribosomal RNA small subunit methyltransferase H</fullName>
        <ecNumber evidence="6">2.1.1.199</ecNumber>
    </recommendedName>
    <alternativeName>
        <fullName evidence="6">16S rRNA m(4)C1402 methyltransferase</fullName>
    </alternativeName>
    <alternativeName>
        <fullName evidence="6">rRNA (cytosine-N(4)-)-methyltransferase RsmH</fullName>
    </alternativeName>
</protein>
<feature type="binding site" evidence="6">
    <location>
        <position position="58"/>
    </location>
    <ligand>
        <name>S-adenosyl-L-methionine</name>
        <dbReference type="ChEBI" id="CHEBI:59789"/>
    </ligand>
</feature>
<reference evidence="9" key="2">
    <citation type="journal article" date="1999" name="Biochimie">
        <title>mraW, an essential gene at the dcw cluster of Escherichia coli codes for a cytoplasmic protein with methyltransferase activity.</title>
        <authorList>
            <person name="Carrion M."/>
            <person name="Gomez M.J."/>
            <person name="Merchante-Schubert R."/>
            <person name="Dongarra S."/>
            <person name="Ayala J.A."/>
        </authorList>
    </citation>
    <scope>NUCLEOTIDE SEQUENCE</scope>
</reference>
<keyword evidence="4 6" id="KW-0808">Transferase</keyword>
<comment type="similarity">
    <text evidence="1 6">Belongs to the methyltransferase superfamily. RsmH family.</text>
</comment>
<dbReference type="Proteomes" id="UP000675920">
    <property type="component" value="Unplaced"/>
</dbReference>
<dbReference type="HAMAP" id="MF_01007">
    <property type="entry name" value="16SrRNA_methyltr_H"/>
    <property type="match status" value="1"/>
</dbReference>
<evidence type="ECO:0000313" key="9">
    <source>
        <dbReference type="RefSeq" id="WP_084544765.1"/>
    </source>
</evidence>
<reference evidence="9" key="4">
    <citation type="submission" date="2025-08" db="UniProtKB">
        <authorList>
            <consortium name="RefSeq"/>
        </authorList>
    </citation>
    <scope>IDENTIFICATION</scope>
</reference>
<feature type="binding site" evidence="6">
    <location>
        <position position="103"/>
    </location>
    <ligand>
        <name>S-adenosyl-L-methionine</name>
        <dbReference type="ChEBI" id="CHEBI:59789"/>
    </ligand>
</feature>
<dbReference type="RefSeq" id="WP_084544765.1">
    <property type="nucleotide sequence ID" value="NZ_AXWS01000007.1"/>
</dbReference>
<dbReference type="InterPro" id="IPR023397">
    <property type="entry name" value="SAM-dep_MeTrfase_MraW_recog"/>
</dbReference>
<dbReference type="OrthoDB" id="9806637at2"/>
<evidence type="ECO:0000256" key="1">
    <source>
        <dbReference type="ARBA" id="ARBA00010396"/>
    </source>
</evidence>
<reference evidence="9" key="1">
    <citation type="journal article" date="1972" name="J. Bacteriol.">
        <title>Cell wall peptidoglycan mutants of Escherichia coli K-12: existence of two clusters of genes, mra and mrb, for cell wall peptidoglycan biosynthesis.</title>
        <authorList>
            <person name="Miyakawa T."/>
            <person name="Matsuzawa H."/>
            <person name="Matsuhashi M."/>
            <person name="Sugino Y."/>
        </authorList>
    </citation>
    <scope>NUCLEOTIDE SEQUENCE</scope>
</reference>
<gene>
    <name evidence="6 9" type="primary">rsmH</name>
</gene>
<dbReference type="Gene3D" id="3.40.50.150">
    <property type="entry name" value="Vaccinia Virus protein VP39"/>
    <property type="match status" value="1"/>
</dbReference>
<sequence length="347" mass="37316">MADRPVTGQHVSVLLEESLAALRIRADGVYVDGTFGRGGHSRALLAQLGPQGRLLAFDKDPAAIAVAASIDDPRFAIVHGSFATLAGALAERGIERVDGVLLDLGISSPQIDEAERGFSFRHDGPLDMRMDPTRGESAADFVNTADVAELARVIRDHGEERFALPVAKALVARRASRPFDRTLDLAQVVAGAVRTREKGQDPATRTFQALRIHINRELEDLEVTLDAALGVLAEGGRLSVISFHSLEDRIVKRFLQAHSRVSDEYARLPLREDQLPQPALAEVERVFPSDEEVARNPRSRSAVLRMATRTAAPVGGKPRIGGAAGADDMAGERAVALARGGRTKGRA</sequence>
<dbReference type="GO" id="GO:0070475">
    <property type="term" value="P:rRNA base methylation"/>
    <property type="evidence" value="ECO:0007669"/>
    <property type="project" value="UniProtKB-UniRule"/>
</dbReference>
<dbReference type="SUPFAM" id="SSF53335">
    <property type="entry name" value="S-adenosyl-L-methionine-dependent methyltransferases"/>
    <property type="match status" value="1"/>
</dbReference>
<dbReference type="PANTHER" id="PTHR11265:SF0">
    <property type="entry name" value="12S RRNA N4-METHYLCYTIDINE METHYLTRANSFERASE"/>
    <property type="match status" value="1"/>
</dbReference>
<dbReference type="GO" id="GO:0005737">
    <property type="term" value="C:cytoplasm"/>
    <property type="evidence" value="ECO:0007669"/>
    <property type="project" value="UniProtKB-SubCell"/>
</dbReference>
<evidence type="ECO:0000313" key="8">
    <source>
        <dbReference type="Proteomes" id="UP000675920"/>
    </source>
</evidence>
<comment type="catalytic activity">
    <reaction evidence="6">
        <text>cytidine(1402) in 16S rRNA + S-adenosyl-L-methionine = N(4)-methylcytidine(1402) in 16S rRNA + S-adenosyl-L-homocysteine + H(+)</text>
        <dbReference type="Rhea" id="RHEA:42928"/>
        <dbReference type="Rhea" id="RHEA-COMP:10286"/>
        <dbReference type="Rhea" id="RHEA-COMP:10287"/>
        <dbReference type="ChEBI" id="CHEBI:15378"/>
        <dbReference type="ChEBI" id="CHEBI:57856"/>
        <dbReference type="ChEBI" id="CHEBI:59789"/>
        <dbReference type="ChEBI" id="CHEBI:74506"/>
        <dbReference type="ChEBI" id="CHEBI:82748"/>
        <dbReference type="EC" id="2.1.1.199"/>
    </reaction>
</comment>
<dbReference type="GO" id="GO:0071424">
    <property type="term" value="F:rRNA (cytosine-N4-)-methyltransferase activity"/>
    <property type="evidence" value="ECO:0007669"/>
    <property type="project" value="UniProtKB-UniRule"/>
</dbReference>
<keyword evidence="8" id="KW-1185">Reference proteome</keyword>
<feature type="binding site" evidence="6">
    <location>
        <position position="82"/>
    </location>
    <ligand>
        <name>S-adenosyl-L-methionine</name>
        <dbReference type="ChEBI" id="CHEBI:59789"/>
    </ligand>
</feature>
<dbReference type="InterPro" id="IPR029063">
    <property type="entry name" value="SAM-dependent_MTases_sf"/>
</dbReference>
<reference evidence="9" key="3">
    <citation type="journal article" date="2012" name="J. Struct. Biol.">
        <title>Crystal and solution structures of methyltransferase RsmH provide basis for methylation of C1402 in 16S rRNA.</title>
        <authorList>
            <person name="Wei Y."/>
            <person name="Zhang H."/>
            <person name="Gao Z.Q."/>
            <person name="Wang W.J."/>
            <person name="Shtykova E.V."/>
            <person name="Xu J.H."/>
            <person name="Liu Q.S."/>
            <person name="Dong Y.H."/>
        </authorList>
    </citation>
    <scope>NUCLEOTIDE SEQUENCE</scope>
</reference>
<keyword evidence="6" id="KW-0963">Cytoplasm</keyword>
<keyword evidence="3 6" id="KW-0489">Methyltransferase</keyword>
<evidence type="ECO:0000256" key="6">
    <source>
        <dbReference type="HAMAP-Rule" id="MF_01007"/>
    </source>
</evidence>
<dbReference type="NCBIfam" id="TIGR00006">
    <property type="entry name" value="16S rRNA (cytosine(1402)-N(4))-methyltransferase RsmH"/>
    <property type="match status" value="1"/>
</dbReference>